<gene>
    <name evidence="16" type="primary">6038082</name>
    <name evidence="15" type="ORF">CpipJ_CPIJ006134</name>
</gene>
<keyword evidence="4 12" id="KW-0894">Sodium channel</keyword>
<evidence type="ECO:0000256" key="11">
    <source>
        <dbReference type="ARBA" id="ARBA00023303"/>
    </source>
</evidence>
<dbReference type="InterPro" id="IPR001873">
    <property type="entry name" value="ENaC"/>
</dbReference>
<evidence type="ECO:0000256" key="3">
    <source>
        <dbReference type="ARBA" id="ARBA00022448"/>
    </source>
</evidence>
<dbReference type="KEGG" id="cqu:CpipJ_CPIJ006134"/>
<evidence type="ECO:0000256" key="6">
    <source>
        <dbReference type="ARBA" id="ARBA00022989"/>
    </source>
</evidence>
<evidence type="ECO:0000256" key="13">
    <source>
        <dbReference type="SAM" id="MobiDB-lite"/>
    </source>
</evidence>
<accession>B0WGT8</accession>
<keyword evidence="11 12" id="KW-0407">Ion channel</keyword>
<dbReference type="Pfam" id="PF00858">
    <property type="entry name" value="ASC"/>
    <property type="match status" value="1"/>
</dbReference>
<reference evidence="16" key="2">
    <citation type="submission" date="2021-02" db="UniProtKB">
        <authorList>
            <consortium name="EnsemblMetazoa"/>
        </authorList>
    </citation>
    <scope>IDENTIFICATION</scope>
    <source>
        <strain evidence="16">JHB</strain>
    </source>
</reference>
<dbReference type="InParanoid" id="B0WGT8"/>
<keyword evidence="10 12" id="KW-0739">Sodium transport</keyword>
<keyword evidence="9 14" id="KW-0472">Membrane</keyword>
<dbReference type="VEuPathDB" id="VectorBase:CPIJ006134"/>
<evidence type="ECO:0000256" key="9">
    <source>
        <dbReference type="ARBA" id="ARBA00023136"/>
    </source>
</evidence>
<sequence length="414" mass="47845">MESTEKAVVVARKRPAERKTNKFVLLLRPVETFMKNFLAHGALHGITYLGMSLLHGIEKLMWLALIMIAVYFCGLLSLESWERFQTKSTVVTIEKDHYYWNISMPSLTICPMNRIDEKLFHQFFKLQRIKMFLIGKFSPFLCLFLVGATLAEPDSLPDPPGNLLCIMFNQDFIECSPLSIERIKRQDAPTPDATEKVPENPTAESVPLPPPVQQLPALPANFPKNYIHDSEEKEELFAFIESLANSTYMNFGNIKGSQNVDRILSMLRIQPKDYMSLIANLTEDLTRRDDQELRVRSQNNLEYIRTMQTLTEYGICYTTNNLIAPNLTTSQLLRGHPPEEDYFYRNHKLHDVRFGNLFDGDVTYSFIGFDTPISVFYHSPYEMMNIARYQPYSKEAYEFEAYSIEIVTGADFQE</sequence>
<evidence type="ECO:0000256" key="2">
    <source>
        <dbReference type="ARBA" id="ARBA00007193"/>
    </source>
</evidence>
<evidence type="ECO:0000256" key="14">
    <source>
        <dbReference type="SAM" id="Phobius"/>
    </source>
</evidence>
<dbReference type="OrthoDB" id="6628406at2759"/>
<evidence type="ECO:0000313" key="15">
    <source>
        <dbReference type="EMBL" id="EDS27193.1"/>
    </source>
</evidence>
<evidence type="ECO:0000313" key="17">
    <source>
        <dbReference type="Proteomes" id="UP000002320"/>
    </source>
</evidence>
<feature type="transmembrane region" description="Helical" evidence="14">
    <location>
        <begin position="131"/>
        <end position="151"/>
    </location>
</feature>
<evidence type="ECO:0000256" key="1">
    <source>
        <dbReference type="ARBA" id="ARBA00004141"/>
    </source>
</evidence>
<dbReference type="VEuPathDB" id="VectorBase:CQUJHB012847"/>
<feature type="transmembrane region" description="Helical" evidence="14">
    <location>
        <begin position="60"/>
        <end position="78"/>
    </location>
</feature>
<keyword evidence="8 12" id="KW-0406">Ion transport</keyword>
<comment type="similarity">
    <text evidence="2 12">Belongs to the amiloride-sensitive sodium channel (TC 1.A.6) family.</text>
</comment>
<dbReference type="HOGENOM" id="CLU_664410_0_0_1"/>
<evidence type="ECO:0000256" key="12">
    <source>
        <dbReference type="RuleBase" id="RU000679"/>
    </source>
</evidence>
<reference evidence="15" key="1">
    <citation type="submission" date="2007-03" db="EMBL/GenBank/DDBJ databases">
        <title>Annotation of Culex pipiens quinquefasciatus.</title>
        <authorList>
            <consortium name="The Broad Institute Genome Sequencing Platform"/>
            <person name="Atkinson P.W."/>
            <person name="Hemingway J."/>
            <person name="Christensen B.M."/>
            <person name="Higgs S."/>
            <person name="Kodira C."/>
            <person name="Hannick L."/>
            <person name="Megy K."/>
            <person name="O'Leary S."/>
            <person name="Pearson M."/>
            <person name="Haas B.J."/>
            <person name="Mauceli E."/>
            <person name="Wortman J.R."/>
            <person name="Lee N.H."/>
            <person name="Guigo R."/>
            <person name="Stanke M."/>
            <person name="Alvarado L."/>
            <person name="Amedeo P."/>
            <person name="Antoine C.H."/>
            <person name="Arensburger P."/>
            <person name="Bidwell S.L."/>
            <person name="Crawford M."/>
            <person name="Camaro F."/>
            <person name="Devon K."/>
            <person name="Engels R."/>
            <person name="Hammond M."/>
            <person name="Howarth C."/>
            <person name="Koehrsen M."/>
            <person name="Lawson D."/>
            <person name="Montgomery P."/>
            <person name="Nene V."/>
            <person name="Nusbaum C."/>
            <person name="Puiu D."/>
            <person name="Romero-Severson J."/>
            <person name="Severson D.W."/>
            <person name="Shumway M."/>
            <person name="Sisk P."/>
            <person name="Stolte C."/>
            <person name="Zeng Q."/>
            <person name="Eisenstadt E."/>
            <person name="Fraser-Liggett C."/>
            <person name="Strausberg R."/>
            <person name="Galagan J."/>
            <person name="Birren B."/>
            <person name="Collins F.H."/>
        </authorList>
    </citation>
    <scope>NUCLEOTIDE SEQUENCE [LARGE SCALE GENOMIC DNA]</scope>
    <source>
        <strain evidence="15">JHB</strain>
    </source>
</reference>
<evidence type="ECO:0000256" key="5">
    <source>
        <dbReference type="ARBA" id="ARBA00022692"/>
    </source>
</evidence>
<keyword evidence="3 12" id="KW-0813">Transport</keyword>
<dbReference type="eggNOG" id="KOG4294">
    <property type="taxonomic scope" value="Eukaryota"/>
</dbReference>
<dbReference type="FunCoup" id="B0WGT8">
    <property type="interactions" value="2"/>
</dbReference>
<name>B0WGT8_CULQU</name>
<dbReference type="GO" id="GO:0005272">
    <property type="term" value="F:sodium channel activity"/>
    <property type="evidence" value="ECO:0007669"/>
    <property type="project" value="UniProtKB-KW"/>
</dbReference>
<organism>
    <name type="scientific">Culex quinquefasciatus</name>
    <name type="common">Southern house mosquito</name>
    <name type="synonym">Culex pungens</name>
    <dbReference type="NCBI Taxonomy" id="7176"/>
    <lineage>
        <taxon>Eukaryota</taxon>
        <taxon>Metazoa</taxon>
        <taxon>Ecdysozoa</taxon>
        <taxon>Arthropoda</taxon>
        <taxon>Hexapoda</taxon>
        <taxon>Insecta</taxon>
        <taxon>Pterygota</taxon>
        <taxon>Neoptera</taxon>
        <taxon>Endopterygota</taxon>
        <taxon>Diptera</taxon>
        <taxon>Nematocera</taxon>
        <taxon>Culicoidea</taxon>
        <taxon>Culicidae</taxon>
        <taxon>Culicinae</taxon>
        <taxon>Culicini</taxon>
        <taxon>Culex</taxon>
        <taxon>Culex</taxon>
    </lineage>
</organism>
<feature type="region of interest" description="Disordered" evidence="13">
    <location>
        <begin position="186"/>
        <end position="210"/>
    </location>
</feature>
<evidence type="ECO:0000256" key="4">
    <source>
        <dbReference type="ARBA" id="ARBA00022461"/>
    </source>
</evidence>
<keyword evidence="6 14" id="KW-1133">Transmembrane helix</keyword>
<evidence type="ECO:0000313" key="16">
    <source>
        <dbReference type="EnsemblMetazoa" id="CPIJ006134-PA"/>
    </source>
</evidence>
<feature type="compositionally biased region" description="Basic and acidic residues" evidence="13">
    <location>
        <begin position="186"/>
        <end position="198"/>
    </location>
</feature>
<dbReference type="AlphaFoldDB" id="B0WGT8"/>
<evidence type="ECO:0000256" key="7">
    <source>
        <dbReference type="ARBA" id="ARBA00023053"/>
    </source>
</evidence>
<proteinExistence type="inferred from homology"/>
<evidence type="ECO:0000256" key="10">
    <source>
        <dbReference type="ARBA" id="ARBA00023201"/>
    </source>
</evidence>
<keyword evidence="7" id="KW-0915">Sodium</keyword>
<keyword evidence="5 12" id="KW-0812">Transmembrane</keyword>
<dbReference type="GO" id="GO:0016020">
    <property type="term" value="C:membrane"/>
    <property type="evidence" value="ECO:0007669"/>
    <property type="project" value="UniProtKB-SubCell"/>
</dbReference>
<protein>
    <submittedName>
        <fullName evidence="15 16">Uncharacterized protein</fullName>
    </submittedName>
</protein>
<keyword evidence="17" id="KW-1185">Reference proteome</keyword>
<dbReference type="EnsemblMetazoa" id="CPIJ006134-RA">
    <property type="protein sequence ID" value="CPIJ006134-PA"/>
    <property type="gene ID" value="CPIJ006134"/>
</dbReference>
<dbReference type="EMBL" id="DS231929">
    <property type="protein sequence ID" value="EDS27193.1"/>
    <property type="molecule type" value="Genomic_DNA"/>
</dbReference>
<comment type="subcellular location">
    <subcellularLocation>
        <location evidence="1">Membrane</location>
        <topology evidence="1">Multi-pass membrane protein</topology>
    </subcellularLocation>
</comment>
<evidence type="ECO:0000256" key="8">
    <source>
        <dbReference type="ARBA" id="ARBA00023065"/>
    </source>
</evidence>
<dbReference type="Proteomes" id="UP000002320">
    <property type="component" value="Unassembled WGS sequence"/>
</dbReference>